<sequence>MKSGRKTKKFLPFNKFQFEVYSRLKINSRKFSIYLFLYYTFETRTKVETFAKYRTFFATLTFSS</sequence>
<reference evidence="2" key="1">
    <citation type="submission" date="2011-08" db="EMBL/GenBank/DDBJ databases">
        <authorList>
            <person name="Rombauts S."/>
        </authorList>
    </citation>
    <scope>NUCLEOTIDE SEQUENCE</scope>
    <source>
        <strain evidence="2">London</strain>
    </source>
</reference>
<reference evidence="1" key="2">
    <citation type="submission" date="2015-06" db="UniProtKB">
        <authorList>
            <consortium name="EnsemblMetazoa"/>
        </authorList>
    </citation>
    <scope>IDENTIFICATION</scope>
</reference>
<protein>
    <submittedName>
        <fullName evidence="1">Uncharacterized protein</fullName>
    </submittedName>
</protein>
<proteinExistence type="predicted"/>
<name>T1KDX0_TETUR</name>
<dbReference type="HOGENOM" id="CLU_2870452_0_0_1"/>
<dbReference type="Proteomes" id="UP000015104">
    <property type="component" value="Unassembled WGS sequence"/>
</dbReference>
<dbReference type="EMBL" id="CAEY01002029">
    <property type="status" value="NOT_ANNOTATED_CDS"/>
    <property type="molecule type" value="Genomic_DNA"/>
</dbReference>
<evidence type="ECO:0000313" key="2">
    <source>
        <dbReference type="Proteomes" id="UP000015104"/>
    </source>
</evidence>
<dbReference type="EnsemblMetazoa" id="tetur09g04510.1">
    <property type="protein sequence ID" value="tetur09g04510.1"/>
    <property type="gene ID" value="tetur09g04510"/>
</dbReference>
<evidence type="ECO:0000313" key="1">
    <source>
        <dbReference type="EnsemblMetazoa" id="tetur09g04510.1"/>
    </source>
</evidence>
<organism evidence="1 2">
    <name type="scientific">Tetranychus urticae</name>
    <name type="common">Two-spotted spider mite</name>
    <dbReference type="NCBI Taxonomy" id="32264"/>
    <lineage>
        <taxon>Eukaryota</taxon>
        <taxon>Metazoa</taxon>
        <taxon>Ecdysozoa</taxon>
        <taxon>Arthropoda</taxon>
        <taxon>Chelicerata</taxon>
        <taxon>Arachnida</taxon>
        <taxon>Acari</taxon>
        <taxon>Acariformes</taxon>
        <taxon>Trombidiformes</taxon>
        <taxon>Prostigmata</taxon>
        <taxon>Eleutherengona</taxon>
        <taxon>Raphignathae</taxon>
        <taxon>Tetranychoidea</taxon>
        <taxon>Tetranychidae</taxon>
        <taxon>Tetranychus</taxon>
    </lineage>
</organism>
<keyword evidence="2" id="KW-1185">Reference proteome</keyword>
<accession>T1KDX0</accession>
<dbReference type="AlphaFoldDB" id="T1KDX0"/>